<evidence type="ECO:0000313" key="1">
    <source>
        <dbReference type="EMBL" id="KAL3317646.1"/>
    </source>
</evidence>
<organism evidence="1 2">
    <name type="scientific">Cichlidogyrus casuarinus</name>
    <dbReference type="NCBI Taxonomy" id="1844966"/>
    <lineage>
        <taxon>Eukaryota</taxon>
        <taxon>Metazoa</taxon>
        <taxon>Spiralia</taxon>
        <taxon>Lophotrochozoa</taxon>
        <taxon>Platyhelminthes</taxon>
        <taxon>Monogenea</taxon>
        <taxon>Monopisthocotylea</taxon>
        <taxon>Dactylogyridea</taxon>
        <taxon>Ancyrocephalidae</taxon>
        <taxon>Cichlidogyrus</taxon>
    </lineage>
</organism>
<accession>A0ABD2QGZ3</accession>
<comment type="caution">
    <text evidence="1">The sequence shown here is derived from an EMBL/GenBank/DDBJ whole genome shotgun (WGS) entry which is preliminary data.</text>
</comment>
<gene>
    <name evidence="1" type="ORF">Ciccas_003696</name>
</gene>
<dbReference type="EMBL" id="JBJKFK010000351">
    <property type="protein sequence ID" value="KAL3317646.1"/>
    <property type="molecule type" value="Genomic_DNA"/>
</dbReference>
<name>A0ABD2QGZ3_9PLAT</name>
<dbReference type="AlphaFoldDB" id="A0ABD2QGZ3"/>
<evidence type="ECO:0000313" key="2">
    <source>
        <dbReference type="Proteomes" id="UP001626550"/>
    </source>
</evidence>
<proteinExistence type="predicted"/>
<dbReference type="Proteomes" id="UP001626550">
    <property type="component" value="Unassembled WGS sequence"/>
</dbReference>
<keyword evidence="2" id="KW-1185">Reference proteome</keyword>
<reference evidence="1 2" key="1">
    <citation type="submission" date="2024-11" db="EMBL/GenBank/DDBJ databases">
        <title>Adaptive evolution of stress response genes in parasites aligns with host niche diversity.</title>
        <authorList>
            <person name="Hahn C."/>
            <person name="Resl P."/>
        </authorList>
    </citation>
    <scope>NUCLEOTIDE SEQUENCE [LARGE SCALE GENOMIC DNA]</scope>
    <source>
        <strain evidence="1">EGGRZ-B1_66</strain>
        <tissue evidence="1">Body</tissue>
    </source>
</reference>
<protein>
    <submittedName>
        <fullName evidence="1">Uncharacterized protein</fullName>
    </submittedName>
</protein>
<sequence length="232" mass="25661">MTDSVNTTHLESQLLHREVTSKCLNVEVHDAKLDLILLLEDQLMAIRADKSCRSVSFGDDPDILVFSADRRSFFVNDIDNRHYLIDTAGSAISIQIQCQIDGVRSANGSSIKTYGASWHRVTLQHNNQYRDFDWPFIIADCLHNIISMDLLSNFDLVWRTESASICLANGATICTVTTSHGSGVASVSTYPASSAVFSKNSQTSSRHTTLPDANKANTRTCSIQRRGCVTRC</sequence>